<feature type="region of interest" description="Disordered" evidence="1">
    <location>
        <begin position="861"/>
        <end position="892"/>
    </location>
</feature>
<keyword evidence="2" id="KW-1133">Transmembrane helix</keyword>
<dbReference type="GO" id="GO:0016740">
    <property type="term" value="F:transferase activity"/>
    <property type="evidence" value="ECO:0007669"/>
    <property type="project" value="UniProtKB-KW"/>
</dbReference>
<keyword evidence="2" id="KW-0472">Membrane</keyword>
<dbReference type="PANTHER" id="PTHR43685:SF2">
    <property type="entry name" value="GLYCOSYLTRANSFERASE 2-LIKE DOMAIN-CONTAINING PROTEIN"/>
    <property type="match status" value="1"/>
</dbReference>
<dbReference type="Pfam" id="PF00535">
    <property type="entry name" value="Glycos_transf_2"/>
    <property type="match status" value="1"/>
</dbReference>
<keyword evidence="2" id="KW-0812">Transmembrane</keyword>
<evidence type="ECO:0000313" key="5">
    <source>
        <dbReference type="EMBL" id="NGO39741.1"/>
    </source>
</evidence>
<evidence type="ECO:0000256" key="1">
    <source>
        <dbReference type="SAM" id="MobiDB-lite"/>
    </source>
</evidence>
<feature type="domain" description="Glycosyltransferase 2-like" evidence="3">
    <location>
        <begin position="305"/>
        <end position="415"/>
    </location>
</feature>
<dbReference type="GO" id="GO:0004553">
    <property type="term" value="F:hydrolase activity, hydrolyzing O-glycosyl compounds"/>
    <property type="evidence" value="ECO:0007669"/>
    <property type="project" value="InterPro"/>
</dbReference>
<protein>
    <submittedName>
        <fullName evidence="5">Glycosyltransferase</fullName>
    </submittedName>
</protein>
<dbReference type="SUPFAM" id="SSF51445">
    <property type="entry name" value="(Trans)glycosidases"/>
    <property type="match status" value="1"/>
</dbReference>
<organism evidence="5 6">
    <name type="scientific">Limisphaera ngatamarikiensis</name>
    <dbReference type="NCBI Taxonomy" id="1324935"/>
    <lineage>
        <taxon>Bacteria</taxon>
        <taxon>Pseudomonadati</taxon>
        <taxon>Verrucomicrobiota</taxon>
        <taxon>Verrucomicrobiia</taxon>
        <taxon>Limisphaerales</taxon>
        <taxon>Limisphaeraceae</taxon>
        <taxon>Limisphaera</taxon>
    </lineage>
</organism>
<reference evidence="5 6" key="1">
    <citation type="submission" date="2020-02" db="EMBL/GenBank/DDBJ databases">
        <title>Draft genome sequence of Limisphaera ngatamarikiensis NGM72.4T, a thermophilic Verrucomicrobia grouped in subdivision 3.</title>
        <authorList>
            <person name="Carere C.R."/>
            <person name="Steen J."/>
            <person name="Hugenholtz P."/>
            <person name="Stott M.B."/>
        </authorList>
    </citation>
    <scope>NUCLEOTIDE SEQUENCE [LARGE SCALE GENOMIC DNA]</scope>
    <source>
        <strain evidence="5 6">NGM72.4</strain>
    </source>
</reference>
<feature type="transmembrane region" description="Helical" evidence="2">
    <location>
        <begin position="791"/>
        <end position="808"/>
    </location>
</feature>
<dbReference type="EMBL" id="JAAKYA010000071">
    <property type="protein sequence ID" value="NGO39741.1"/>
    <property type="molecule type" value="Genomic_DNA"/>
</dbReference>
<gene>
    <name evidence="5" type="ORF">G4L39_10095</name>
</gene>
<dbReference type="InterPro" id="IPR006103">
    <property type="entry name" value="Glyco_hydro_2_cat"/>
</dbReference>
<proteinExistence type="predicted"/>
<evidence type="ECO:0000313" key="6">
    <source>
        <dbReference type="Proteomes" id="UP000477311"/>
    </source>
</evidence>
<name>A0A6M1RWD9_9BACT</name>
<evidence type="ECO:0000256" key="2">
    <source>
        <dbReference type="SAM" id="Phobius"/>
    </source>
</evidence>
<comment type="caution">
    <text evidence="5">The sequence shown here is derived from an EMBL/GenBank/DDBJ whole genome shotgun (WGS) entry which is preliminary data.</text>
</comment>
<dbReference type="InterPro" id="IPR017853">
    <property type="entry name" value="GH"/>
</dbReference>
<evidence type="ECO:0000259" key="3">
    <source>
        <dbReference type="Pfam" id="PF00535"/>
    </source>
</evidence>
<dbReference type="GO" id="GO:0005975">
    <property type="term" value="P:carbohydrate metabolic process"/>
    <property type="evidence" value="ECO:0007669"/>
    <property type="project" value="InterPro"/>
</dbReference>
<dbReference type="PANTHER" id="PTHR43685">
    <property type="entry name" value="GLYCOSYLTRANSFERASE"/>
    <property type="match status" value="1"/>
</dbReference>
<feature type="domain" description="Glycoside hydrolase family 2 catalytic" evidence="4">
    <location>
        <begin position="99"/>
        <end position="291"/>
    </location>
</feature>
<sequence length="892" mass="98771">MNSANASTARIRPDGKFFRKGREKFFVRGVTYGPLAPDEEGRPFASRDVTARDLHQITALGANVVRLYTPPPEWLPDLAGEFGLALWVDLVWPHHLCFDTRETRAAIRRQLRETVRPLAGHPAIFAWNIANEIPPDIVRWIGPARVRRFLEELVETVKDVDPQALCSYANFPPTEYLQPRNLDFVAFNVYLHDRRAFRNYLARLQILAEDRPLVLAECGVDALREGPQRQAELLEWQIEEAFRAGLAGITIFSFTDDWHRGGAPVLDWAMGLTTADRTPKPAWHTVQRQFHRAPRFPLPRYPRVSVVVAGYNGGRTLPDCLESLQQLRYPDYEVILVDDGSTDDTPAIAARFPAVRLLRHEQNLGLSAARNTGIAAATGEIVAFTDADCRADEDWLYHLVSALLESEAVGVGGPNLLPPDDSPLAAAVMASPGGPAAVLLTDRLAEHIPGCNMAFYKWALESVGGFDPVFRKAGDDVDICWRLLQAGHTLVYAPAAVVWHYRRSTAAAYLRQQAGYGEAEALLFRKHPEQFNRWGGSRWRGRIYGAGYPPLHLAPPIIYHGPFGTGWFQTLYTPPPAGWLLLTTALEFHVLVTLPLGLLGIPYPGLRWLAAAALATSLGTCVLAASRAPLPAARARWWSRPLIALLYLLQPIARGRARYRGRLPGRVRTAAAADSLEAVGLRRSPVRLDRIDLWSERPVDRPGLLQSLMAWLQARGWSPRPDTGWCPFDFEVARPPWVLIRVVSALEVYPGGKRRFLLKLNAVPSLGAWLSAGFMVLVGAVLAGLVRAPGVVTAAMCLLVALLAWGGFRVQARRARSQLAVAVDEFARAHGLVRLPWIGQRRWFQGLVSLIRRLWSPNPTRTAVPADSPFAPPGRSADRASSDGPVEPNKSG</sequence>
<dbReference type="InterPro" id="IPR050834">
    <property type="entry name" value="Glycosyltransf_2"/>
</dbReference>
<dbReference type="Pfam" id="PF02836">
    <property type="entry name" value="Glyco_hydro_2_C"/>
    <property type="match status" value="1"/>
</dbReference>
<dbReference type="AlphaFoldDB" id="A0A6M1RWD9"/>
<dbReference type="Gene3D" id="3.90.550.10">
    <property type="entry name" value="Spore Coat Polysaccharide Biosynthesis Protein SpsA, Chain A"/>
    <property type="match status" value="1"/>
</dbReference>
<dbReference type="InterPro" id="IPR001173">
    <property type="entry name" value="Glyco_trans_2-like"/>
</dbReference>
<dbReference type="SUPFAM" id="SSF53448">
    <property type="entry name" value="Nucleotide-diphospho-sugar transferases"/>
    <property type="match status" value="1"/>
</dbReference>
<feature type="transmembrane region" description="Helical" evidence="2">
    <location>
        <begin position="608"/>
        <end position="625"/>
    </location>
</feature>
<keyword evidence="5" id="KW-0808">Transferase</keyword>
<dbReference type="Proteomes" id="UP000477311">
    <property type="component" value="Unassembled WGS sequence"/>
</dbReference>
<accession>A0A6M1RWD9</accession>
<keyword evidence="6" id="KW-1185">Reference proteome</keyword>
<feature type="transmembrane region" description="Helical" evidence="2">
    <location>
        <begin position="763"/>
        <end position="785"/>
    </location>
</feature>
<evidence type="ECO:0000259" key="4">
    <source>
        <dbReference type="Pfam" id="PF02836"/>
    </source>
</evidence>
<dbReference type="InterPro" id="IPR029044">
    <property type="entry name" value="Nucleotide-diphossugar_trans"/>
</dbReference>
<dbReference type="Gene3D" id="3.20.20.80">
    <property type="entry name" value="Glycosidases"/>
    <property type="match status" value="1"/>
</dbReference>
<dbReference type="RefSeq" id="WP_165107942.1">
    <property type="nucleotide sequence ID" value="NZ_JAAKYA010000071.1"/>
</dbReference>